<evidence type="ECO:0000313" key="3">
    <source>
        <dbReference type="Proteomes" id="UP000824681"/>
    </source>
</evidence>
<evidence type="ECO:0000313" key="2">
    <source>
        <dbReference type="EMBL" id="QYC39252.1"/>
    </source>
</evidence>
<name>A0ABX8TXR1_9ACTN</name>
<reference evidence="2 3" key="1">
    <citation type="journal article" date="2021" name="ACS Chem. Biol.">
        <title>Genomic-Led Discovery of a Novel Glycopeptide Antibiotic by Nonomuraea coxensis DSM 45129.</title>
        <authorList>
            <person name="Yushchuk O."/>
            <person name="Vior N.M."/>
            <person name="Andreo-Vidal A."/>
            <person name="Berini F."/>
            <person name="Ruckert C."/>
            <person name="Busche T."/>
            <person name="Binda E."/>
            <person name="Kalinowski J."/>
            <person name="Truman A.W."/>
            <person name="Marinelli F."/>
        </authorList>
    </citation>
    <scope>NUCLEOTIDE SEQUENCE [LARGE SCALE GENOMIC DNA]</scope>
    <source>
        <strain evidence="2 3">DSM 45129</strain>
    </source>
</reference>
<feature type="transmembrane region" description="Helical" evidence="1">
    <location>
        <begin position="56"/>
        <end position="78"/>
    </location>
</feature>
<keyword evidence="1" id="KW-0472">Membrane</keyword>
<keyword evidence="3" id="KW-1185">Reference proteome</keyword>
<keyword evidence="1" id="KW-0812">Transmembrane</keyword>
<feature type="transmembrane region" description="Helical" evidence="1">
    <location>
        <begin position="127"/>
        <end position="150"/>
    </location>
</feature>
<dbReference type="Proteomes" id="UP000824681">
    <property type="component" value="Chromosome"/>
</dbReference>
<feature type="transmembrane region" description="Helical" evidence="1">
    <location>
        <begin position="99"/>
        <end position="121"/>
    </location>
</feature>
<sequence>MSKILDIMSALFYIRRMASEEKRAWVMLVVTVAAYGVYVATVLGRAGAVPLTDVPYVAPLLWSIGGAFLASMVLFVAVSTTAPAEAGKKDQRDREIHRYGEYTGQWFLVAGAVAAMVMAMAELPHFWIANVLYLGFVLSAVLGSTLKIVAYRRGMPGW</sequence>
<proteinExistence type="predicted"/>
<gene>
    <name evidence="2" type="ORF">Nocox_08135</name>
</gene>
<evidence type="ECO:0000256" key="1">
    <source>
        <dbReference type="SAM" id="Phobius"/>
    </source>
</evidence>
<dbReference type="EMBL" id="CP068985">
    <property type="protein sequence ID" value="QYC39252.1"/>
    <property type="molecule type" value="Genomic_DNA"/>
</dbReference>
<feature type="transmembrane region" description="Helical" evidence="1">
    <location>
        <begin position="24"/>
        <end position="44"/>
    </location>
</feature>
<keyword evidence="1" id="KW-1133">Transmembrane helix</keyword>
<organism evidence="2 3">
    <name type="scientific">Nonomuraea coxensis DSM 45129</name>
    <dbReference type="NCBI Taxonomy" id="1122611"/>
    <lineage>
        <taxon>Bacteria</taxon>
        <taxon>Bacillati</taxon>
        <taxon>Actinomycetota</taxon>
        <taxon>Actinomycetes</taxon>
        <taxon>Streptosporangiales</taxon>
        <taxon>Streptosporangiaceae</taxon>
        <taxon>Nonomuraea</taxon>
    </lineage>
</organism>
<protein>
    <submittedName>
        <fullName evidence="2">Uncharacterized protein</fullName>
    </submittedName>
</protein>
<accession>A0ABX8TXR1</accession>